<evidence type="ECO:0000256" key="6">
    <source>
        <dbReference type="ARBA" id="ARBA00023136"/>
    </source>
</evidence>
<keyword evidence="5 7" id="KW-1133">Transmembrane helix</keyword>
<dbReference type="GeneID" id="30965049"/>
<dbReference type="RefSeq" id="XP_020049511.1">
    <property type="nucleotide sequence ID" value="XM_020191413.1"/>
</dbReference>
<feature type="transmembrane region" description="Helical" evidence="7">
    <location>
        <begin position="176"/>
        <end position="194"/>
    </location>
</feature>
<feature type="transmembrane region" description="Helical" evidence="7">
    <location>
        <begin position="215"/>
        <end position="236"/>
    </location>
</feature>
<dbReference type="PANTHER" id="PTHR10332:SF88">
    <property type="entry name" value="EQUILIBRATIVE NUCLEOSIDE TRANSPORTER 1, ISOFORM A"/>
    <property type="match status" value="1"/>
</dbReference>
<dbReference type="InParanoid" id="A0A1D2VNP2"/>
<dbReference type="PIRSF" id="PIRSF016379">
    <property type="entry name" value="ENT"/>
    <property type="match status" value="1"/>
</dbReference>
<evidence type="ECO:0000256" key="5">
    <source>
        <dbReference type="ARBA" id="ARBA00022989"/>
    </source>
</evidence>
<feature type="transmembrane region" description="Helical" evidence="7">
    <location>
        <begin position="446"/>
        <end position="469"/>
    </location>
</feature>
<keyword evidence="4 7" id="KW-0812">Transmembrane</keyword>
<dbReference type="GO" id="GO:0015205">
    <property type="term" value="F:nucleobase transmembrane transporter activity"/>
    <property type="evidence" value="ECO:0007669"/>
    <property type="project" value="TreeGrafter"/>
</dbReference>
<proteinExistence type="inferred from homology"/>
<feature type="transmembrane region" description="Helical" evidence="7">
    <location>
        <begin position="481"/>
        <end position="505"/>
    </location>
</feature>
<evidence type="ECO:0000256" key="7">
    <source>
        <dbReference type="SAM" id="Phobius"/>
    </source>
</evidence>
<accession>A0A1D2VNP2</accession>
<feature type="transmembrane region" description="Helical" evidence="7">
    <location>
        <begin position="264"/>
        <end position="286"/>
    </location>
</feature>
<dbReference type="PRINTS" id="PR01130">
    <property type="entry name" value="DERENTRNSPRT"/>
</dbReference>
<dbReference type="Proteomes" id="UP000095038">
    <property type="component" value="Unassembled WGS sequence"/>
</dbReference>
<keyword evidence="6 7" id="KW-0472">Membrane</keyword>
<dbReference type="GO" id="GO:0005886">
    <property type="term" value="C:plasma membrane"/>
    <property type="evidence" value="ECO:0007669"/>
    <property type="project" value="TreeGrafter"/>
</dbReference>
<evidence type="ECO:0000256" key="2">
    <source>
        <dbReference type="ARBA" id="ARBA00007965"/>
    </source>
</evidence>
<dbReference type="PANTHER" id="PTHR10332">
    <property type="entry name" value="EQUILIBRATIVE NUCLEOSIDE TRANSPORTER"/>
    <property type="match status" value="1"/>
</dbReference>
<gene>
    <name evidence="8" type="ORF">ASCRUDRAFT_6762</name>
</gene>
<dbReference type="InterPro" id="IPR002259">
    <property type="entry name" value="Eqnu_transpt"/>
</dbReference>
<sequence>MKASSKLLDDSSEQPDAFLLNNADGSLNERSDFLSSPLASNDAVNSDSLADSSDKESQAIVFQYKFIKINLFQLRYYSFIIIGVSILWPWNCFLSASQYYSFRFSNSNHPVLGKIYSSVMMSISTITSLIFNFILSNLQKNAKYYKRLIIGNLLNFFIFLILAITSISFLNINQLFFFNILLFLIISSAIGVCFEQNGTFSIANVLGPIYAQAVLVGQAIAGVLPSITLIISTLLIDIKSLETDQSTDNDDNHPNKETEKNYGVMFYFLTATFICLFAILSSYFSIIKFPVFNKDHNSDYTPLENTSLINNTIDDDDNNNTTYSQKKKVPFILLWKKLNYIFSTIVITFSISLVFPVFASNIESFNQNNNSKLTNPKIFIPIAYCIWNVGDLSGRVLSGYKTFQLNNQKFLLIYSILRVFFIPIFFLCNIKKNQNLNNFKVKSDFFYLLIQFLFGFTNGHLCSNCFMNISTKFDNDDEKEAAGGFSTVFLSIGLASGSLFSYVFIPLVS</sequence>
<feature type="transmembrane region" description="Helical" evidence="7">
    <location>
        <begin position="74"/>
        <end position="96"/>
    </location>
</feature>
<dbReference type="FunCoup" id="A0A1D2VNP2">
    <property type="interactions" value="259"/>
</dbReference>
<feature type="transmembrane region" description="Helical" evidence="7">
    <location>
        <begin position="116"/>
        <end position="136"/>
    </location>
</feature>
<comment type="similarity">
    <text evidence="2">Belongs to the SLC29A/ENT transporter (TC 2.A.57) family.</text>
</comment>
<name>A0A1D2VNP2_9ASCO</name>
<feature type="transmembrane region" description="Helical" evidence="7">
    <location>
        <begin position="148"/>
        <end position="170"/>
    </location>
</feature>
<evidence type="ECO:0000256" key="1">
    <source>
        <dbReference type="ARBA" id="ARBA00004141"/>
    </source>
</evidence>
<dbReference type="AlphaFoldDB" id="A0A1D2VNP2"/>
<protein>
    <recommendedName>
        <fullName evidence="10">Nucleoside transporter FUN26</fullName>
    </recommendedName>
</protein>
<feature type="transmembrane region" description="Helical" evidence="7">
    <location>
        <begin position="378"/>
        <end position="398"/>
    </location>
</feature>
<evidence type="ECO:0000313" key="9">
    <source>
        <dbReference type="Proteomes" id="UP000095038"/>
    </source>
</evidence>
<evidence type="ECO:0000256" key="3">
    <source>
        <dbReference type="ARBA" id="ARBA00022448"/>
    </source>
</evidence>
<dbReference type="GO" id="GO:0034257">
    <property type="term" value="F:nicotinamide riboside transmembrane transporter activity"/>
    <property type="evidence" value="ECO:0007669"/>
    <property type="project" value="TreeGrafter"/>
</dbReference>
<dbReference type="InterPro" id="IPR036259">
    <property type="entry name" value="MFS_trans_sf"/>
</dbReference>
<dbReference type="EMBL" id="KV454476">
    <property type="protein sequence ID" value="ODV63204.1"/>
    <property type="molecule type" value="Genomic_DNA"/>
</dbReference>
<evidence type="ECO:0000256" key="4">
    <source>
        <dbReference type="ARBA" id="ARBA00022692"/>
    </source>
</evidence>
<feature type="transmembrane region" description="Helical" evidence="7">
    <location>
        <begin position="410"/>
        <end position="426"/>
    </location>
</feature>
<keyword evidence="3" id="KW-0813">Transport</keyword>
<dbReference type="Pfam" id="PF01733">
    <property type="entry name" value="Nucleoside_tran"/>
    <property type="match status" value="1"/>
</dbReference>
<dbReference type="OrthoDB" id="46396at2759"/>
<evidence type="ECO:0000313" key="8">
    <source>
        <dbReference type="EMBL" id="ODV63204.1"/>
    </source>
</evidence>
<keyword evidence="9" id="KW-1185">Reference proteome</keyword>
<organism evidence="8 9">
    <name type="scientific">Ascoidea rubescens DSM 1968</name>
    <dbReference type="NCBI Taxonomy" id="1344418"/>
    <lineage>
        <taxon>Eukaryota</taxon>
        <taxon>Fungi</taxon>
        <taxon>Dikarya</taxon>
        <taxon>Ascomycota</taxon>
        <taxon>Saccharomycotina</taxon>
        <taxon>Saccharomycetes</taxon>
        <taxon>Ascoideaceae</taxon>
        <taxon>Ascoidea</taxon>
    </lineage>
</organism>
<feature type="transmembrane region" description="Helical" evidence="7">
    <location>
        <begin position="338"/>
        <end position="358"/>
    </location>
</feature>
<dbReference type="SUPFAM" id="SSF103473">
    <property type="entry name" value="MFS general substrate transporter"/>
    <property type="match status" value="1"/>
</dbReference>
<comment type="subcellular location">
    <subcellularLocation>
        <location evidence="1">Membrane</location>
        <topology evidence="1">Multi-pass membrane protein</topology>
    </subcellularLocation>
</comment>
<dbReference type="GO" id="GO:0000329">
    <property type="term" value="C:fungal-type vacuole membrane"/>
    <property type="evidence" value="ECO:0007669"/>
    <property type="project" value="TreeGrafter"/>
</dbReference>
<evidence type="ECO:0008006" key="10">
    <source>
        <dbReference type="Google" id="ProtNLM"/>
    </source>
</evidence>
<reference evidence="9" key="1">
    <citation type="submission" date="2016-05" db="EMBL/GenBank/DDBJ databases">
        <title>Comparative genomics of biotechnologically important yeasts.</title>
        <authorList>
            <consortium name="DOE Joint Genome Institute"/>
            <person name="Riley R."/>
            <person name="Haridas S."/>
            <person name="Wolfe K.H."/>
            <person name="Lopes M.R."/>
            <person name="Hittinger C.T."/>
            <person name="Goker M."/>
            <person name="Salamov A."/>
            <person name="Wisecaver J."/>
            <person name="Long T.M."/>
            <person name="Aerts A.L."/>
            <person name="Barry K."/>
            <person name="Choi C."/>
            <person name="Clum A."/>
            <person name="Coughlan A.Y."/>
            <person name="Deshpande S."/>
            <person name="Douglass A.P."/>
            <person name="Hanson S.J."/>
            <person name="Klenk H.-P."/>
            <person name="Labutti K."/>
            <person name="Lapidus A."/>
            <person name="Lindquist E."/>
            <person name="Lipzen A."/>
            <person name="Meier-Kolthoff J.P."/>
            <person name="Ohm R.A."/>
            <person name="Otillar R.P."/>
            <person name="Pangilinan J."/>
            <person name="Peng Y."/>
            <person name="Rokas A."/>
            <person name="Rosa C.A."/>
            <person name="Scheuner C."/>
            <person name="Sibirny A.A."/>
            <person name="Slot J.C."/>
            <person name="Stielow J.B."/>
            <person name="Sun H."/>
            <person name="Kurtzman C.P."/>
            <person name="Blackwell M."/>
            <person name="Grigoriev I.V."/>
            <person name="Jeffries T.W."/>
        </authorList>
    </citation>
    <scope>NUCLEOTIDE SEQUENCE [LARGE SCALE GENOMIC DNA]</scope>
    <source>
        <strain evidence="9">DSM 1968</strain>
    </source>
</reference>